<feature type="compositionally biased region" description="Basic and acidic residues" evidence="1">
    <location>
        <begin position="73"/>
        <end position="82"/>
    </location>
</feature>
<organism evidence="2 3">
    <name type="scientific">Phreatobacter cathodiphilus</name>
    <dbReference type="NCBI Taxonomy" id="1868589"/>
    <lineage>
        <taxon>Bacteria</taxon>
        <taxon>Pseudomonadati</taxon>
        <taxon>Pseudomonadota</taxon>
        <taxon>Alphaproteobacteria</taxon>
        <taxon>Hyphomicrobiales</taxon>
        <taxon>Phreatobacteraceae</taxon>
        <taxon>Phreatobacter</taxon>
    </lineage>
</organism>
<reference evidence="2 3" key="1">
    <citation type="submission" date="2018-03" db="EMBL/GenBank/DDBJ databases">
        <title>Genome sequencing of Phreatobacter sp.</title>
        <authorList>
            <person name="Kim S.-J."/>
            <person name="Heo J."/>
            <person name="Kwon S.-W."/>
        </authorList>
    </citation>
    <scope>NUCLEOTIDE SEQUENCE [LARGE SCALE GENOMIC DNA]</scope>
    <source>
        <strain evidence="2 3">S-12</strain>
    </source>
</reference>
<feature type="compositionally biased region" description="Basic and acidic residues" evidence="1">
    <location>
        <begin position="28"/>
        <end position="61"/>
    </location>
</feature>
<dbReference type="KEGG" id="phr:C6569_09400"/>
<dbReference type="Proteomes" id="UP000237889">
    <property type="component" value="Chromosome"/>
</dbReference>
<dbReference type="EMBL" id="CP027668">
    <property type="protein sequence ID" value="AVO45255.1"/>
    <property type="molecule type" value="Genomic_DNA"/>
</dbReference>
<accession>A0A2S0NAT3</accession>
<feature type="compositionally biased region" description="Basic and acidic residues" evidence="1">
    <location>
        <begin position="1"/>
        <end position="16"/>
    </location>
</feature>
<feature type="region of interest" description="Disordered" evidence="1">
    <location>
        <begin position="1"/>
        <end position="82"/>
    </location>
</feature>
<name>A0A2S0NAT3_9HYPH</name>
<gene>
    <name evidence="2" type="ORF">C6569_09400</name>
</gene>
<sequence length="82" mass="8837">MQDGKITRETTTREAHYTATEDGTTIPAHDKAVKRDGESHEQHAEAEAGGTTERKTLKEAHSTATEAGTTIPAHDRLVPKSA</sequence>
<dbReference type="AlphaFoldDB" id="A0A2S0NAT3"/>
<protein>
    <submittedName>
        <fullName evidence="2">Uncharacterized protein</fullName>
    </submittedName>
</protein>
<evidence type="ECO:0000313" key="2">
    <source>
        <dbReference type="EMBL" id="AVO45255.1"/>
    </source>
</evidence>
<proteinExistence type="predicted"/>
<evidence type="ECO:0000256" key="1">
    <source>
        <dbReference type="SAM" id="MobiDB-lite"/>
    </source>
</evidence>
<keyword evidence="3" id="KW-1185">Reference proteome</keyword>
<dbReference type="RefSeq" id="WP_106748596.1">
    <property type="nucleotide sequence ID" value="NZ_CP027668.1"/>
</dbReference>
<evidence type="ECO:0000313" key="3">
    <source>
        <dbReference type="Proteomes" id="UP000237889"/>
    </source>
</evidence>